<dbReference type="Proteomes" id="UP000193377">
    <property type="component" value="Unassembled WGS sequence"/>
</dbReference>
<evidence type="ECO:0000313" key="11">
    <source>
        <dbReference type="EMBL" id="OSH00704.1"/>
    </source>
</evidence>
<evidence type="ECO:0000313" key="12">
    <source>
        <dbReference type="Proteomes" id="UP000095647"/>
    </source>
</evidence>
<proteinExistence type="inferred from homology"/>
<reference evidence="8 12" key="1">
    <citation type="submission" date="2015-09" db="EMBL/GenBank/DDBJ databases">
        <authorList>
            <consortium name="Pathogen Informatics"/>
        </authorList>
    </citation>
    <scope>NUCLEOTIDE SEQUENCE [LARGE SCALE GENOMIC DNA]</scope>
    <source>
        <strain evidence="8 12">2789STDY5608824</strain>
    </source>
</reference>
<evidence type="ECO:0000313" key="10">
    <source>
        <dbReference type="EMBL" id="OSG88293.1"/>
    </source>
</evidence>
<dbReference type="Proteomes" id="UP000095647">
    <property type="component" value="Unassembled WGS sequence"/>
</dbReference>
<comment type="function">
    <text evidence="1">Required for the transposition of the insertion element.</text>
</comment>
<evidence type="ECO:0000313" key="9">
    <source>
        <dbReference type="EMBL" id="OQM58378.1"/>
    </source>
</evidence>
<dbReference type="GO" id="GO:0004803">
    <property type="term" value="F:transposase activity"/>
    <property type="evidence" value="ECO:0007669"/>
    <property type="project" value="InterPro"/>
</dbReference>
<keyword evidence="16" id="KW-1185">Reference proteome</keyword>
<accession>A0A173WHW2</accession>
<evidence type="ECO:0000256" key="3">
    <source>
        <dbReference type="ARBA" id="ARBA00022578"/>
    </source>
</evidence>
<reference evidence="9 13" key="3">
    <citation type="submission" date="2017-03" db="EMBL/GenBank/DDBJ databases">
        <title>Maternal inheritance of bifidobacteria.</title>
        <authorList>
            <person name="Lugli G.A."/>
            <person name="Duranti S."/>
            <person name="Milani C."/>
            <person name="Mancabelli L."/>
        </authorList>
    </citation>
    <scope>NUCLEOTIDE SEQUENCE [LARGE SCALE GENOMIC DNA]</scope>
    <source>
        <strain evidence="9 13">1892B</strain>
    </source>
</reference>
<name>A0A173WHW2_BIFAD</name>
<evidence type="ECO:0000313" key="16">
    <source>
        <dbReference type="Proteomes" id="UP001357973"/>
    </source>
</evidence>
<comment type="similarity">
    <text evidence="2">Belongs to the transposase mutator family.</text>
</comment>
<dbReference type="GO" id="GO:0006313">
    <property type="term" value="P:DNA transposition"/>
    <property type="evidence" value="ECO:0007669"/>
    <property type="project" value="InterPro"/>
</dbReference>
<evidence type="ECO:0000313" key="14">
    <source>
        <dbReference type="Proteomes" id="UP000193208"/>
    </source>
</evidence>
<dbReference type="Proteomes" id="UP000192714">
    <property type="component" value="Unassembled WGS sequence"/>
</dbReference>
<organism evidence="10 15">
    <name type="scientific">Bifidobacterium adolescentis</name>
    <dbReference type="NCBI Taxonomy" id="1680"/>
    <lineage>
        <taxon>Bacteria</taxon>
        <taxon>Bacillati</taxon>
        <taxon>Actinomycetota</taxon>
        <taxon>Actinomycetes</taxon>
        <taxon>Bifidobacteriales</taxon>
        <taxon>Bifidobacteriaceae</taxon>
        <taxon>Bifidobacterium</taxon>
    </lineage>
</organism>
<feature type="region of interest" description="Disordered" evidence="6">
    <location>
        <begin position="37"/>
        <end position="56"/>
    </location>
</feature>
<protein>
    <submittedName>
        <fullName evidence="8 10">Transposase</fullName>
    </submittedName>
</protein>
<evidence type="ECO:0000256" key="2">
    <source>
        <dbReference type="ARBA" id="ARBA00010961"/>
    </source>
</evidence>
<dbReference type="EMBL" id="CYYI01000003">
    <property type="protein sequence ID" value="CUN65184.1"/>
    <property type="molecule type" value="Genomic_DNA"/>
</dbReference>
<gene>
    <name evidence="11" type="ORF">AL0467_1104</name>
    <name evidence="10" type="ORF">B0487_1212</name>
    <name evidence="7" type="ORF">B19861_10680</name>
    <name evidence="9" type="ORF">B5789_0457</name>
    <name evidence="8" type="ORF">ERS852382_01001</name>
</gene>
<keyword evidence="4" id="KW-0238">DNA-binding</keyword>
<dbReference type="Pfam" id="PF00872">
    <property type="entry name" value="Transposase_mut"/>
    <property type="match status" value="1"/>
</dbReference>
<sequence length="56" mass="6415">MYRAGHYDRSLTAKAGRLGLKVPKLKGEVFESAVIERHRRREESVDPPLSRQVPAR</sequence>
<evidence type="ECO:0000256" key="6">
    <source>
        <dbReference type="SAM" id="MobiDB-lite"/>
    </source>
</evidence>
<dbReference type="GO" id="GO:0003677">
    <property type="term" value="F:DNA binding"/>
    <property type="evidence" value="ECO:0007669"/>
    <property type="project" value="UniProtKB-KW"/>
</dbReference>
<dbReference type="EMBL" id="AP028457">
    <property type="protein sequence ID" value="BEK83126.1"/>
    <property type="molecule type" value="Genomic_DNA"/>
</dbReference>
<evidence type="ECO:0000256" key="4">
    <source>
        <dbReference type="ARBA" id="ARBA00023125"/>
    </source>
</evidence>
<dbReference type="EMBL" id="LNKD01000001">
    <property type="protein sequence ID" value="OSG88293.1"/>
    <property type="molecule type" value="Genomic_DNA"/>
</dbReference>
<dbReference type="InterPro" id="IPR001207">
    <property type="entry name" value="Transposase_mutator"/>
</dbReference>
<dbReference type="AlphaFoldDB" id="A0A173WHW2"/>
<reference evidence="14 15" key="2">
    <citation type="journal article" date="2016" name="Sci. Rep.">
        <title>Evaluation of genetic diversity among strains of the human gut commensal Bifidobacterium adolescentis.</title>
        <authorList>
            <person name="Duranti S."/>
            <person name="Milani C."/>
            <person name="Lugli G.A."/>
            <person name="Mancabelli L."/>
            <person name="Turroni F."/>
            <person name="Ferrario C."/>
            <person name="Mangifesta M."/>
            <person name="Viappiani A."/>
            <person name="Sanchez B."/>
            <person name="Margolles A."/>
            <person name="van Sinderen D."/>
            <person name="Ventura M."/>
        </authorList>
    </citation>
    <scope>NUCLEOTIDE SEQUENCE [LARGE SCALE GENOMIC DNA]</scope>
    <source>
        <strain evidence="10 15">487B</strain>
        <strain evidence="11 14">AL46-7</strain>
    </source>
</reference>
<evidence type="ECO:0000313" key="13">
    <source>
        <dbReference type="Proteomes" id="UP000192714"/>
    </source>
</evidence>
<evidence type="ECO:0000313" key="15">
    <source>
        <dbReference type="Proteomes" id="UP000193377"/>
    </source>
</evidence>
<keyword evidence="3" id="KW-0815">Transposition</keyword>
<evidence type="ECO:0000256" key="1">
    <source>
        <dbReference type="ARBA" id="ARBA00002190"/>
    </source>
</evidence>
<dbReference type="Proteomes" id="UP001357973">
    <property type="component" value="Chromosome"/>
</dbReference>
<dbReference type="EMBL" id="LNKI01000002">
    <property type="protein sequence ID" value="OSH00704.1"/>
    <property type="molecule type" value="Genomic_DNA"/>
</dbReference>
<keyword evidence="5" id="KW-0233">DNA recombination</keyword>
<dbReference type="Proteomes" id="UP000193208">
    <property type="component" value="Unassembled WGS sequence"/>
</dbReference>
<evidence type="ECO:0000313" key="8">
    <source>
        <dbReference type="EMBL" id="CUN65184.1"/>
    </source>
</evidence>
<dbReference type="EMBL" id="NAQF01000002">
    <property type="protein sequence ID" value="OQM58378.1"/>
    <property type="molecule type" value="Genomic_DNA"/>
</dbReference>
<evidence type="ECO:0000256" key="5">
    <source>
        <dbReference type="ARBA" id="ARBA00023172"/>
    </source>
</evidence>
<evidence type="ECO:0000313" key="7">
    <source>
        <dbReference type="EMBL" id="BEK83126.1"/>
    </source>
</evidence>
<reference evidence="7 16" key="4">
    <citation type="submission" date="2023-06" db="EMBL/GenBank/DDBJ databases">
        <title>Complete Genome Sequences of Bifidobacterium faecale strain JCM19861T was isolated from human faeces by Jung-Hye Choi et al. (2014).</title>
        <authorList>
            <person name="Okuhama S."/>
            <person name="Takahashi H."/>
            <person name="Imaizumi K."/>
            <person name="Nakayama S."/>
            <person name="Ogata Y."/>
            <person name="Suda W."/>
        </authorList>
    </citation>
    <scope>NUCLEOTIDE SEQUENCE [LARGE SCALE GENOMIC DNA]</scope>
    <source>
        <strain evidence="7 16">JCM 19861</strain>
    </source>
</reference>